<dbReference type="Proteomes" id="UP001212997">
    <property type="component" value="Unassembled WGS sequence"/>
</dbReference>
<accession>A0AAD5UVM4</accession>
<dbReference type="GO" id="GO:0005886">
    <property type="term" value="C:plasma membrane"/>
    <property type="evidence" value="ECO:0007669"/>
    <property type="project" value="TreeGrafter"/>
</dbReference>
<evidence type="ECO:0000256" key="5">
    <source>
        <dbReference type="SAM" id="MobiDB-lite"/>
    </source>
</evidence>
<feature type="transmembrane region" description="Helical" evidence="6">
    <location>
        <begin position="285"/>
        <end position="305"/>
    </location>
</feature>
<protein>
    <recommendedName>
        <fullName evidence="9">Major facilitator superfamily (MFS) profile domain-containing protein</fullName>
    </recommendedName>
</protein>
<gene>
    <name evidence="7" type="ORF">NLI96_g9347</name>
</gene>
<evidence type="ECO:0000256" key="3">
    <source>
        <dbReference type="ARBA" id="ARBA00022989"/>
    </source>
</evidence>
<comment type="caution">
    <text evidence="7">The sequence shown here is derived from an EMBL/GenBank/DDBJ whole genome shotgun (WGS) entry which is preliminary data.</text>
</comment>
<dbReference type="AlphaFoldDB" id="A0AAD5UVM4"/>
<feature type="transmembrane region" description="Helical" evidence="6">
    <location>
        <begin position="256"/>
        <end position="279"/>
    </location>
</feature>
<evidence type="ECO:0000256" key="1">
    <source>
        <dbReference type="ARBA" id="ARBA00004141"/>
    </source>
</evidence>
<keyword evidence="4 6" id="KW-0472">Membrane</keyword>
<feature type="transmembrane region" description="Helical" evidence="6">
    <location>
        <begin position="369"/>
        <end position="391"/>
    </location>
</feature>
<feature type="transmembrane region" description="Helical" evidence="6">
    <location>
        <begin position="475"/>
        <end position="499"/>
    </location>
</feature>
<feature type="compositionally biased region" description="Polar residues" evidence="5">
    <location>
        <begin position="1"/>
        <end position="10"/>
    </location>
</feature>
<feature type="transmembrane region" description="Helical" evidence="6">
    <location>
        <begin position="511"/>
        <end position="531"/>
    </location>
</feature>
<evidence type="ECO:0000256" key="6">
    <source>
        <dbReference type="SAM" id="Phobius"/>
    </source>
</evidence>
<dbReference type="InterPro" id="IPR036259">
    <property type="entry name" value="MFS_trans_sf"/>
</dbReference>
<dbReference type="SUPFAM" id="SSF103473">
    <property type="entry name" value="MFS general substrate transporter"/>
    <property type="match status" value="1"/>
</dbReference>
<organism evidence="7 8">
    <name type="scientific">Meripilus lineatus</name>
    <dbReference type="NCBI Taxonomy" id="2056292"/>
    <lineage>
        <taxon>Eukaryota</taxon>
        <taxon>Fungi</taxon>
        <taxon>Dikarya</taxon>
        <taxon>Basidiomycota</taxon>
        <taxon>Agaricomycotina</taxon>
        <taxon>Agaricomycetes</taxon>
        <taxon>Polyporales</taxon>
        <taxon>Meripilaceae</taxon>
        <taxon>Meripilus</taxon>
    </lineage>
</organism>
<feature type="transmembrane region" description="Helical" evidence="6">
    <location>
        <begin position="403"/>
        <end position="426"/>
    </location>
</feature>
<proteinExistence type="predicted"/>
<feature type="compositionally biased region" description="Basic and acidic residues" evidence="5">
    <location>
        <begin position="11"/>
        <end position="21"/>
    </location>
</feature>
<comment type="subcellular location">
    <subcellularLocation>
        <location evidence="1">Membrane</location>
        <topology evidence="1">Multi-pass membrane protein</topology>
    </subcellularLocation>
</comment>
<dbReference type="GO" id="GO:0022857">
    <property type="term" value="F:transmembrane transporter activity"/>
    <property type="evidence" value="ECO:0007669"/>
    <property type="project" value="InterPro"/>
</dbReference>
<sequence>MADAKSSSLHSQEDPDTKEQVNVDQSPASSQFDLLNYHEHNAGRLVVDPEEAKIEFGEAVASRLKLSKDGTKVLWPQPTDDPEDPQNWSDFRKGVQLFIITLAAIVPDFDSGIGIADIFALATQYNTTTGVINNLTSKCVFAICSYQLASWFLNFTPQLEHLSVGMGWYICGDAHASIWPASHPLLVPGKVLALGFLVGCTFAPNLNTFTAMRCLTAIFGTCPQVTICSPSICKQERYGSKYDPQSIFASWIKYQLNIWTMGFILSPFISPFAFGFMVARENWRWTYGIGSMYGAIVVGLIVLFMEETMYDRKLPNPKPIPRPASRIRYRIETLTGITGARMAKYRDSWRTVVLACLDIVWRPHLFMILWFEALLFGFSIGINVTNAVFLGTPPPVGYGISQFAIAGAYGTPIVAVLIGEVLGRYFNDWVMNFCIRRNKGVFEAEFRLWTCYIAIPLYICGFVVLGAAIQKHLTIGALVMGWGIAEVAVMINTVAVYAYCNDCFPRHQGEISALINLARTLGGFSVAYFQVPWATKHGGLQTFGVEAAIVVGLFLLIVPALQIKGRYLRQRYSG</sequence>
<dbReference type="EMBL" id="JANAWD010000467">
    <property type="protein sequence ID" value="KAJ3479033.1"/>
    <property type="molecule type" value="Genomic_DNA"/>
</dbReference>
<dbReference type="Gene3D" id="1.20.1250.20">
    <property type="entry name" value="MFS general substrate transporter like domains"/>
    <property type="match status" value="1"/>
</dbReference>
<evidence type="ECO:0000313" key="8">
    <source>
        <dbReference type="Proteomes" id="UP001212997"/>
    </source>
</evidence>
<name>A0AAD5UVM4_9APHY</name>
<reference evidence="7" key="1">
    <citation type="submission" date="2022-07" db="EMBL/GenBank/DDBJ databases">
        <title>Genome Sequence of Physisporinus lineatus.</title>
        <authorList>
            <person name="Buettner E."/>
        </authorList>
    </citation>
    <scope>NUCLEOTIDE SEQUENCE</scope>
    <source>
        <strain evidence="7">VT162</strain>
    </source>
</reference>
<evidence type="ECO:0000256" key="2">
    <source>
        <dbReference type="ARBA" id="ARBA00022692"/>
    </source>
</evidence>
<feature type="region of interest" description="Disordered" evidence="5">
    <location>
        <begin position="1"/>
        <end position="26"/>
    </location>
</feature>
<evidence type="ECO:0000313" key="7">
    <source>
        <dbReference type="EMBL" id="KAJ3479033.1"/>
    </source>
</evidence>
<evidence type="ECO:0000256" key="4">
    <source>
        <dbReference type="ARBA" id="ARBA00023136"/>
    </source>
</evidence>
<dbReference type="PANTHER" id="PTHR23502:SF22">
    <property type="entry name" value="MAJOR FACILITATOR SUPERFAMILY (MFS) PROFILE DOMAIN-CONTAINING PROTEIN"/>
    <property type="match status" value="1"/>
</dbReference>
<evidence type="ECO:0008006" key="9">
    <source>
        <dbReference type="Google" id="ProtNLM"/>
    </source>
</evidence>
<keyword evidence="2 6" id="KW-0812">Transmembrane</keyword>
<keyword evidence="3 6" id="KW-1133">Transmembrane helix</keyword>
<dbReference type="Pfam" id="PF07690">
    <property type="entry name" value="MFS_1"/>
    <property type="match status" value="1"/>
</dbReference>
<keyword evidence="8" id="KW-1185">Reference proteome</keyword>
<feature type="transmembrane region" description="Helical" evidence="6">
    <location>
        <begin position="446"/>
        <end position="469"/>
    </location>
</feature>
<feature type="transmembrane region" description="Helical" evidence="6">
    <location>
        <begin position="543"/>
        <end position="561"/>
    </location>
</feature>
<dbReference type="InterPro" id="IPR011701">
    <property type="entry name" value="MFS"/>
</dbReference>
<dbReference type="PANTHER" id="PTHR23502">
    <property type="entry name" value="MAJOR FACILITATOR SUPERFAMILY"/>
    <property type="match status" value="1"/>
</dbReference>